<comment type="caution">
    <text evidence="2">The sequence shown here is derived from an EMBL/GenBank/DDBJ whole genome shotgun (WGS) entry which is preliminary data.</text>
</comment>
<gene>
    <name evidence="2" type="ORF">R69776_04810</name>
</gene>
<keyword evidence="1" id="KW-1133">Transmembrane helix</keyword>
<name>A0ABN7M8Z6_9BURK</name>
<dbReference type="Proteomes" id="UP000673821">
    <property type="component" value="Unassembled WGS sequence"/>
</dbReference>
<evidence type="ECO:0000313" key="2">
    <source>
        <dbReference type="EMBL" id="CAE6792031.1"/>
    </source>
</evidence>
<feature type="transmembrane region" description="Helical" evidence="1">
    <location>
        <begin position="365"/>
        <end position="387"/>
    </location>
</feature>
<evidence type="ECO:0008006" key="4">
    <source>
        <dbReference type="Google" id="ProtNLM"/>
    </source>
</evidence>
<feature type="transmembrane region" description="Helical" evidence="1">
    <location>
        <begin position="144"/>
        <end position="163"/>
    </location>
</feature>
<feature type="transmembrane region" description="Helical" evidence="1">
    <location>
        <begin position="115"/>
        <end position="132"/>
    </location>
</feature>
<reference evidence="2 3" key="1">
    <citation type="submission" date="2021-02" db="EMBL/GenBank/DDBJ databases">
        <authorList>
            <person name="Vanwijnsberghe S."/>
        </authorList>
    </citation>
    <scope>NUCLEOTIDE SEQUENCE [LARGE SCALE GENOMIC DNA]</scope>
    <source>
        <strain evidence="2 3">R-69776</strain>
    </source>
</reference>
<evidence type="ECO:0000256" key="1">
    <source>
        <dbReference type="SAM" id="Phobius"/>
    </source>
</evidence>
<organism evidence="2 3">
    <name type="scientific">Paraburkholderia nemoris</name>
    <dbReference type="NCBI Taxonomy" id="2793076"/>
    <lineage>
        <taxon>Bacteria</taxon>
        <taxon>Pseudomonadati</taxon>
        <taxon>Pseudomonadota</taxon>
        <taxon>Betaproteobacteria</taxon>
        <taxon>Burkholderiales</taxon>
        <taxon>Burkholderiaceae</taxon>
        <taxon>Paraburkholderia</taxon>
    </lineage>
</organism>
<keyword evidence="1" id="KW-0812">Transmembrane</keyword>
<keyword evidence="1" id="KW-0472">Membrane</keyword>
<feature type="transmembrane region" description="Helical" evidence="1">
    <location>
        <begin position="84"/>
        <end position="109"/>
    </location>
</feature>
<feature type="transmembrane region" description="Helical" evidence="1">
    <location>
        <begin position="40"/>
        <end position="63"/>
    </location>
</feature>
<sequence length="464" mass="48102">MTRDAQPSAARVTDTAYVRPAIACSVVRRLTSSEGGVARMLIAGAGAAVHGLIACAGTVRGLMASVGWAARALMASMGGAARRLTASMSGAACVLLASGAATLVTQAGLGQRANALWMSALALATMAIVPLLMSRVSRTHSTLATAVTLIATMSAMGVVPAYAAGLEHSTAIAGLFVVVGGVALLYGQHLVGAQALPPEDFDRNQYADQNTDQSPRTIRVTGATVLLALFAGLSSGSLARFQLYAICGMSGTQPMLQILLSVGTVCALAFIADRPSNNNRMLIVLYVLRAAVIGALAVVDSPSLALLAAKIFLILDCLTIPALMKLRRKSRSALSAGCPGAAHHIGMVLGATLSTTPYFFGDGFIVLYALSAIANLICAGTLATNWFEKKVLSKHLNHHSRQADSSDEHKVQVGKYDSLVTNAECGRTQIPDAPLPEANHSAHLAGVVLSRFLLPTFLCGGKEK</sequence>
<feature type="transmembrane region" description="Helical" evidence="1">
    <location>
        <begin position="336"/>
        <end position="359"/>
    </location>
</feature>
<accession>A0ABN7M8Z6</accession>
<evidence type="ECO:0000313" key="3">
    <source>
        <dbReference type="Proteomes" id="UP000673821"/>
    </source>
</evidence>
<feature type="transmembrane region" description="Helical" evidence="1">
    <location>
        <begin position="281"/>
        <end position="299"/>
    </location>
</feature>
<feature type="transmembrane region" description="Helical" evidence="1">
    <location>
        <begin position="255"/>
        <end position="272"/>
    </location>
</feature>
<proteinExistence type="predicted"/>
<feature type="transmembrane region" description="Helical" evidence="1">
    <location>
        <begin position="223"/>
        <end position="243"/>
    </location>
</feature>
<feature type="transmembrane region" description="Helical" evidence="1">
    <location>
        <begin position="169"/>
        <end position="187"/>
    </location>
</feature>
<protein>
    <recommendedName>
        <fullName evidence="4">MFS transporter</fullName>
    </recommendedName>
</protein>
<dbReference type="EMBL" id="CAJNBH010000014">
    <property type="protein sequence ID" value="CAE6792031.1"/>
    <property type="molecule type" value="Genomic_DNA"/>
</dbReference>
<keyword evidence="3" id="KW-1185">Reference proteome</keyword>
<feature type="transmembrane region" description="Helical" evidence="1">
    <location>
        <begin position="305"/>
        <end position="324"/>
    </location>
</feature>